<evidence type="ECO:0000313" key="1">
    <source>
        <dbReference type="EMBL" id="KAF4076341.1"/>
    </source>
</evidence>
<gene>
    <name evidence="1" type="ORF">AMELA_G00213310</name>
</gene>
<accession>A0A7J6A2C2</accession>
<evidence type="ECO:0000313" key="2">
    <source>
        <dbReference type="Proteomes" id="UP000593565"/>
    </source>
</evidence>
<dbReference type="Proteomes" id="UP000593565">
    <property type="component" value="Unassembled WGS sequence"/>
</dbReference>
<reference evidence="1 2" key="1">
    <citation type="submission" date="2020-02" db="EMBL/GenBank/DDBJ databases">
        <title>A chromosome-scale genome assembly of the black bullhead catfish (Ameiurus melas).</title>
        <authorList>
            <person name="Wen M."/>
            <person name="Zham M."/>
            <person name="Cabau C."/>
            <person name="Klopp C."/>
            <person name="Donnadieu C."/>
            <person name="Roques C."/>
            <person name="Bouchez O."/>
            <person name="Lampietro C."/>
            <person name="Jouanno E."/>
            <person name="Herpin A."/>
            <person name="Louis A."/>
            <person name="Berthelot C."/>
            <person name="Parey E."/>
            <person name="Roest-Crollius H."/>
            <person name="Braasch I."/>
            <person name="Postlethwait J."/>
            <person name="Robinson-Rechavi M."/>
            <person name="Echchiki A."/>
            <person name="Begum T."/>
            <person name="Montfort J."/>
            <person name="Schartl M."/>
            <person name="Bobe J."/>
            <person name="Guiguen Y."/>
        </authorList>
    </citation>
    <scope>NUCLEOTIDE SEQUENCE [LARGE SCALE GENOMIC DNA]</scope>
    <source>
        <strain evidence="1">M_S1</strain>
        <tissue evidence="1">Blood</tissue>
    </source>
</reference>
<sequence>MTFWYILLRDSGCSRVPACVLVWGFLRVLQFPKNMPVDEWAMLNCSAMVLHPSQCVFLPHAQCSQTRMLNTPPAGLTPVTVSRDLRHHRKTIHHHLPSETLNKLPFRRDASLRLER</sequence>
<comment type="caution">
    <text evidence="1">The sequence shown here is derived from an EMBL/GenBank/DDBJ whole genome shotgun (WGS) entry which is preliminary data.</text>
</comment>
<dbReference type="EMBL" id="JAAGNN010000019">
    <property type="protein sequence ID" value="KAF4076341.1"/>
    <property type="molecule type" value="Genomic_DNA"/>
</dbReference>
<name>A0A7J6A2C2_AMEME</name>
<keyword evidence="2" id="KW-1185">Reference proteome</keyword>
<organism evidence="1 2">
    <name type="scientific">Ameiurus melas</name>
    <name type="common">Black bullhead</name>
    <name type="synonym">Silurus melas</name>
    <dbReference type="NCBI Taxonomy" id="219545"/>
    <lineage>
        <taxon>Eukaryota</taxon>
        <taxon>Metazoa</taxon>
        <taxon>Chordata</taxon>
        <taxon>Craniata</taxon>
        <taxon>Vertebrata</taxon>
        <taxon>Euteleostomi</taxon>
        <taxon>Actinopterygii</taxon>
        <taxon>Neopterygii</taxon>
        <taxon>Teleostei</taxon>
        <taxon>Ostariophysi</taxon>
        <taxon>Siluriformes</taxon>
        <taxon>Ictaluridae</taxon>
        <taxon>Ameiurus</taxon>
    </lineage>
</organism>
<protein>
    <submittedName>
        <fullName evidence="1">Uncharacterized protein</fullName>
    </submittedName>
</protein>
<proteinExistence type="predicted"/>
<dbReference type="AlphaFoldDB" id="A0A7J6A2C2"/>